<dbReference type="SUPFAM" id="SSF51161">
    <property type="entry name" value="Trimeric LpxA-like enzymes"/>
    <property type="match status" value="1"/>
</dbReference>
<evidence type="ECO:0000313" key="4">
    <source>
        <dbReference type="EMBL" id="QPJ61524.1"/>
    </source>
</evidence>
<dbReference type="Pfam" id="PF25087">
    <property type="entry name" value="GMPPB_C"/>
    <property type="match status" value="1"/>
</dbReference>
<organism evidence="4 5">
    <name type="scientific">Candidatus Nitronauta litoralis</name>
    <dbReference type="NCBI Taxonomy" id="2705533"/>
    <lineage>
        <taxon>Bacteria</taxon>
        <taxon>Pseudomonadati</taxon>
        <taxon>Nitrospinota/Tectimicrobiota group</taxon>
        <taxon>Nitrospinota</taxon>
        <taxon>Nitrospinia</taxon>
        <taxon>Nitrospinales</taxon>
        <taxon>Nitrospinaceae</taxon>
        <taxon>Candidatus Nitronauta</taxon>
    </lineage>
</organism>
<proteinExistence type="predicted"/>
<protein>
    <submittedName>
        <fullName evidence="4">UDP-N-acetylglucosamine diphosphorylase</fullName>
    </submittedName>
</protein>
<dbReference type="AlphaFoldDB" id="A0A7T0BUZ4"/>
<dbReference type="PANTHER" id="PTHR43584:SF8">
    <property type="entry name" value="N-ACETYLMURAMATE ALPHA-1-PHOSPHATE URIDYLYLTRANSFERASE"/>
    <property type="match status" value="1"/>
</dbReference>
<gene>
    <name evidence="4" type="ORF">G3M70_06325</name>
</gene>
<accession>A0A7T0BUZ4</accession>
<dbReference type="GO" id="GO:0016746">
    <property type="term" value="F:acyltransferase activity"/>
    <property type="evidence" value="ECO:0007669"/>
    <property type="project" value="UniProtKB-KW"/>
</dbReference>
<keyword evidence="1" id="KW-0808">Transferase</keyword>
<evidence type="ECO:0000256" key="2">
    <source>
        <dbReference type="ARBA" id="ARBA00023315"/>
    </source>
</evidence>
<sequence length="265" mass="29076">MIDISELFPHLKDFRHQSIFEGVSAPWDVLKKLAPYLKEQLHQIGNGADQLESHDGLTITDGTQGSDPGFIVKEWISLDSPTFFPKLGIYLGAGTKLEPSAIVKGPCIIGDRCDVRQGAYLRGSVIAGDRCTLGHATEIKNSILMNHTEVGHFNYIGDSVLGSFVNLGAGTKLANLQFRTDEEKLKEIFPPIHMPADKGEIETGLNKLGSIIGDHSELGCNAVLSPGVVLGAHNWVYPNFTLPKGIYPPRQIFLPRDIKPRNKNR</sequence>
<evidence type="ECO:0000313" key="5">
    <source>
        <dbReference type="Proteomes" id="UP000594688"/>
    </source>
</evidence>
<evidence type="ECO:0000256" key="1">
    <source>
        <dbReference type="ARBA" id="ARBA00022679"/>
    </source>
</evidence>
<reference evidence="4 5" key="1">
    <citation type="submission" date="2020-02" db="EMBL/GenBank/DDBJ databases">
        <title>Genomic and physiological characterization of two novel Nitrospinaceae genera.</title>
        <authorList>
            <person name="Mueller A.J."/>
            <person name="Jung M.-Y."/>
            <person name="Strachan C.R."/>
            <person name="Herbold C.W."/>
            <person name="Kirkegaard R.H."/>
            <person name="Daims H."/>
        </authorList>
    </citation>
    <scope>NUCLEOTIDE SEQUENCE [LARGE SCALE GENOMIC DNA]</scope>
    <source>
        <strain evidence="4">EB</strain>
    </source>
</reference>
<dbReference type="InterPro" id="IPR050065">
    <property type="entry name" value="GlmU-like"/>
</dbReference>
<dbReference type="PANTHER" id="PTHR43584">
    <property type="entry name" value="NUCLEOTIDYL TRANSFERASE"/>
    <property type="match status" value="1"/>
</dbReference>
<dbReference type="Proteomes" id="UP000594688">
    <property type="component" value="Chromosome"/>
</dbReference>
<dbReference type="GO" id="GO:0016779">
    <property type="term" value="F:nucleotidyltransferase activity"/>
    <property type="evidence" value="ECO:0007669"/>
    <property type="project" value="UniProtKB-ARBA"/>
</dbReference>
<name>A0A7T0BUZ4_9BACT</name>
<evidence type="ECO:0000259" key="3">
    <source>
        <dbReference type="Pfam" id="PF25087"/>
    </source>
</evidence>
<keyword evidence="2" id="KW-0012">Acyltransferase</keyword>
<dbReference type="KEGG" id="nli:G3M70_06325"/>
<feature type="domain" description="Mannose-1-phosphate guanyltransferase C-terminal" evidence="3">
    <location>
        <begin position="104"/>
        <end position="176"/>
    </location>
</feature>
<dbReference type="EMBL" id="CP048685">
    <property type="protein sequence ID" value="QPJ61524.1"/>
    <property type="molecule type" value="Genomic_DNA"/>
</dbReference>
<dbReference type="InterPro" id="IPR011004">
    <property type="entry name" value="Trimer_LpxA-like_sf"/>
</dbReference>
<dbReference type="Gene3D" id="2.160.10.10">
    <property type="entry name" value="Hexapeptide repeat proteins"/>
    <property type="match status" value="1"/>
</dbReference>
<dbReference type="InterPro" id="IPR056729">
    <property type="entry name" value="GMPPB_C"/>
</dbReference>